<comment type="caution">
    <text evidence="2">The sequence shown here is derived from an EMBL/GenBank/DDBJ whole genome shotgun (WGS) entry which is preliminary data.</text>
</comment>
<dbReference type="GO" id="GO:0016787">
    <property type="term" value="F:hydrolase activity"/>
    <property type="evidence" value="ECO:0007669"/>
    <property type="project" value="UniProtKB-KW"/>
</dbReference>
<organism evidence="2">
    <name type="scientific">mine drainage metagenome</name>
    <dbReference type="NCBI Taxonomy" id="410659"/>
    <lineage>
        <taxon>unclassified sequences</taxon>
        <taxon>metagenomes</taxon>
        <taxon>ecological metagenomes</taxon>
    </lineage>
</organism>
<dbReference type="InterPro" id="IPR029058">
    <property type="entry name" value="AB_hydrolase_fold"/>
</dbReference>
<dbReference type="EMBL" id="AUZX01005362">
    <property type="protein sequence ID" value="EQD68197.1"/>
    <property type="molecule type" value="Genomic_DNA"/>
</dbReference>
<dbReference type="InterPro" id="IPR000073">
    <property type="entry name" value="AB_hydrolase_1"/>
</dbReference>
<feature type="non-terminal residue" evidence="2">
    <location>
        <position position="203"/>
    </location>
</feature>
<reference evidence="2" key="2">
    <citation type="journal article" date="2014" name="ISME J.">
        <title>Microbial stratification in low pH oxic and suboxic macroscopic growths along an acid mine drainage.</title>
        <authorList>
            <person name="Mendez-Garcia C."/>
            <person name="Mesa V."/>
            <person name="Sprenger R.R."/>
            <person name="Richter M."/>
            <person name="Diez M.S."/>
            <person name="Solano J."/>
            <person name="Bargiela R."/>
            <person name="Golyshina O.V."/>
            <person name="Manteca A."/>
            <person name="Ramos J.L."/>
            <person name="Gallego J.R."/>
            <person name="Llorente I."/>
            <person name="Martins Dos Santos V.A."/>
            <person name="Jensen O.N."/>
            <person name="Pelaez A.I."/>
            <person name="Sanchez J."/>
            <person name="Ferrer M."/>
        </authorList>
    </citation>
    <scope>NUCLEOTIDE SEQUENCE</scope>
</reference>
<name>T1BED9_9ZZZZ</name>
<dbReference type="InterPro" id="IPR050266">
    <property type="entry name" value="AB_hydrolase_sf"/>
</dbReference>
<accession>T1BED9</accession>
<sequence>MRHCGADCLRPADNGVKRVTQLGDVRLAYRDEGSGPAVLLLHGCPFASFVWRRLIPQLTPTHRCIAPDLLGLGNTETPPGADWSLPAQAETMIRLLDCLGIERAHVLGHDHGGAVAQVLAARHPTRVDRLVLTDAEAYDNWPSAEERPFARITQMPFLGDLVLWLWSRRIVLRATLVRGKAVYDARELSGEFIDFLVRANLAD</sequence>
<dbReference type="PANTHER" id="PTHR43798:SF33">
    <property type="entry name" value="HYDROLASE, PUTATIVE (AFU_ORTHOLOGUE AFUA_2G14860)-RELATED"/>
    <property type="match status" value="1"/>
</dbReference>
<proteinExistence type="predicted"/>
<dbReference type="Pfam" id="PF00561">
    <property type="entry name" value="Abhydrolase_1"/>
    <property type="match status" value="1"/>
</dbReference>
<dbReference type="PANTHER" id="PTHR43798">
    <property type="entry name" value="MONOACYLGLYCEROL LIPASE"/>
    <property type="match status" value="1"/>
</dbReference>
<dbReference type="SUPFAM" id="SSF53474">
    <property type="entry name" value="alpha/beta-Hydrolases"/>
    <property type="match status" value="1"/>
</dbReference>
<evidence type="ECO:0000259" key="1">
    <source>
        <dbReference type="Pfam" id="PF00561"/>
    </source>
</evidence>
<keyword evidence="2" id="KW-0378">Hydrolase</keyword>
<dbReference type="AlphaFoldDB" id="T1BED9"/>
<feature type="domain" description="AB hydrolase-1" evidence="1">
    <location>
        <begin position="36"/>
        <end position="140"/>
    </location>
</feature>
<evidence type="ECO:0000313" key="2">
    <source>
        <dbReference type="EMBL" id="EQD68197.1"/>
    </source>
</evidence>
<dbReference type="PRINTS" id="PR00111">
    <property type="entry name" value="ABHYDROLASE"/>
</dbReference>
<dbReference type="GO" id="GO:0016020">
    <property type="term" value="C:membrane"/>
    <property type="evidence" value="ECO:0007669"/>
    <property type="project" value="TreeGrafter"/>
</dbReference>
<reference evidence="2" key="1">
    <citation type="submission" date="2013-08" db="EMBL/GenBank/DDBJ databases">
        <authorList>
            <person name="Mendez C."/>
            <person name="Richter M."/>
            <person name="Ferrer M."/>
            <person name="Sanchez J."/>
        </authorList>
    </citation>
    <scope>NUCLEOTIDE SEQUENCE</scope>
</reference>
<dbReference type="Gene3D" id="3.40.50.1820">
    <property type="entry name" value="alpha/beta hydrolase"/>
    <property type="match status" value="1"/>
</dbReference>
<protein>
    <submittedName>
        <fullName evidence="2">Alpha/beta hydrolase fold-containing protein</fullName>
    </submittedName>
</protein>
<gene>
    <name evidence="2" type="ORF">B1A_07443</name>
</gene>